<reference evidence="1 2" key="1">
    <citation type="submission" date="2018-06" db="EMBL/GenBank/DDBJ databases">
        <title>Complete Genomes of Monosporascus.</title>
        <authorList>
            <person name="Robinson A.J."/>
            <person name="Natvig D.O."/>
        </authorList>
    </citation>
    <scope>NUCLEOTIDE SEQUENCE [LARGE SCALE GENOMIC DNA]</scope>
    <source>
        <strain evidence="1 2">CBS 110550</strain>
    </source>
</reference>
<accession>A0A4Q4SSK1</accession>
<keyword evidence="2" id="KW-1185">Reference proteome</keyword>
<dbReference type="OrthoDB" id="4839021at2759"/>
<dbReference type="EMBL" id="QJNU01001565">
    <property type="protein sequence ID" value="RYO75313.1"/>
    <property type="molecule type" value="Genomic_DNA"/>
</dbReference>
<dbReference type="AlphaFoldDB" id="A0A4Q4SSK1"/>
<dbReference type="STRING" id="155417.A0A4Q4SSK1"/>
<proteinExistence type="predicted"/>
<protein>
    <submittedName>
        <fullName evidence="1">Uncharacterized protein</fullName>
    </submittedName>
</protein>
<evidence type="ECO:0000313" key="1">
    <source>
        <dbReference type="EMBL" id="RYO75313.1"/>
    </source>
</evidence>
<dbReference type="Proteomes" id="UP000293360">
    <property type="component" value="Unassembled WGS sequence"/>
</dbReference>
<comment type="caution">
    <text evidence="1">The sequence shown here is derived from an EMBL/GenBank/DDBJ whole genome shotgun (WGS) entry which is preliminary data.</text>
</comment>
<gene>
    <name evidence="1" type="ORF">DL764_010483</name>
</gene>
<organism evidence="1 2">
    <name type="scientific">Monosporascus ibericus</name>
    <dbReference type="NCBI Taxonomy" id="155417"/>
    <lineage>
        <taxon>Eukaryota</taxon>
        <taxon>Fungi</taxon>
        <taxon>Dikarya</taxon>
        <taxon>Ascomycota</taxon>
        <taxon>Pezizomycotina</taxon>
        <taxon>Sordariomycetes</taxon>
        <taxon>Xylariomycetidae</taxon>
        <taxon>Xylariales</taxon>
        <taxon>Xylariales incertae sedis</taxon>
        <taxon>Monosporascus</taxon>
    </lineage>
</organism>
<evidence type="ECO:0000313" key="2">
    <source>
        <dbReference type="Proteomes" id="UP000293360"/>
    </source>
</evidence>
<name>A0A4Q4SSK1_9PEZI</name>
<sequence length="294" mass="32948">MFKANKSAFKPPGFTFGEGQIFQSHQTTENVYHAMIGVNASNSDVDLTTLKQRVSSRVEKLFEVGLKQIDVYRATSGGAQFFKMIAEEFEAETPLEPKEIDEIFGVYIVARERYRGSVGDAPLMALVDRFREAMELLSAFDNLQLSEDAPDPSSSSSAEAPWPLTYFNLHEKIWLCDSRIRWQLYGKGQVQPSDASDIPTLPDRYSHPVDVKLYPAWPALTNYSPTLSDGAFYMSPIGSSTPRIARTGTSPRVKAFTSTRSVVAGFFTFWTAGDPESFEKLYASKGENKRRDLF</sequence>